<comment type="caution">
    <text evidence="1">The sequence shown here is derived from an EMBL/GenBank/DDBJ whole genome shotgun (WGS) entry which is preliminary data.</text>
</comment>
<reference evidence="1 2" key="1">
    <citation type="journal article" date="2024" name="Chem. Sci.">
        <title>Discovery of megapolipeptins by genome mining of a Burkholderiales bacteria collection.</title>
        <authorList>
            <person name="Paulo B.S."/>
            <person name="Recchia M.J.J."/>
            <person name="Lee S."/>
            <person name="Fergusson C.H."/>
            <person name="Romanowski S.B."/>
            <person name="Hernandez A."/>
            <person name="Krull N."/>
            <person name="Liu D.Y."/>
            <person name="Cavanagh H."/>
            <person name="Bos A."/>
            <person name="Gray C.A."/>
            <person name="Murphy B.T."/>
            <person name="Linington R.G."/>
            <person name="Eustaquio A.S."/>
        </authorList>
    </citation>
    <scope>NUCLEOTIDE SEQUENCE [LARGE SCALE GENOMIC DNA]</scope>
    <source>
        <strain evidence="1 2">RL17-350-BIC-A</strain>
    </source>
</reference>
<name>A0ABW9B891_9BURK</name>
<proteinExistence type="predicted"/>
<evidence type="ECO:0000313" key="2">
    <source>
        <dbReference type="Proteomes" id="UP001629230"/>
    </source>
</evidence>
<gene>
    <name evidence="1" type="ORF">PQR57_47055</name>
</gene>
<accession>A0ABW9B891</accession>
<organism evidence="1 2">
    <name type="scientific">Paraburkholderia dipogonis</name>
    <dbReference type="NCBI Taxonomy" id="1211383"/>
    <lineage>
        <taxon>Bacteria</taxon>
        <taxon>Pseudomonadati</taxon>
        <taxon>Pseudomonadota</taxon>
        <taxon>Betaproteobacteria</taxon>
        <taxon>Burkholderiales</taxon>
        <taxon>Burkholderiaceae</taxon>
        <taxon>Paraburkholderia</taxon>
    </lineage>
</organism>
<dbReference type="EMBL" id="JAQQEZ010000103">
    <property type="protein sequence ID" value="MFM0008441.1"/>
    <property type="molecule type" value="Genomic_DNA"/>
</dbReference>
<keyword evidence="2" id="KW-1185">Reference proteome</keyword>
<evidence type="ECO:0008006" key="3">
    <source>
        <dbReference type="Google" id="ProtNLM"/>
    </source>
</evidence>
<protein>
    <recommendedName>
        <fullName evidence="3">Transposase</fullName>
    </recommendedName>
</protein>
<sequence>MQTEKYRGYTLWGHAILQQEDTPRTERFAGSGPITRHTKVVNVSGVLGHFGTEEDAENAGIAWCRAWIQSDE</sequence>
<dbReference type="Proteomes" id="UP001629230">
    <property type="component" value="Unassembled WGS sequence"/>
</dbReference>
<evidence type="ECO:0000313" key="1">
    <source>
        <dbReference type="EMBL" id="MFM0008441.1"/>
    </source>
</evidence>